<dbReference type="PANTHER" id="PTHR24159">
    <property type="match status" value="1"/>
</dbReference>
<evidence type="ECO:0000313" key="2">
    <source>
        <dbReference type="EMBL" id="OHT14835.1"/>
    </source>
</evidence>
<keyword evidence="3" id="KW-1185">Reference proteome</keyword>
<dbReference type="Gene3D" id="1.25.40.20">
    <property type="entry name" value="Ankyrin repeat-containing domain"/>
    <property type="match status" value="1"/>
</dbReference>
<comment type="caution">
    <text evidence="2">The sequence shown here is derived from an EMBL/GenBank/DDBJ whole genome shotgun (WGS) entry which is preliminary data.</text>
</comment>
<dbReference type="Pfam" id="PF13637">
    <property type="entry name" value="Ank_4"/>
    <property type="match status" value="1"/>
</dbReference>
<dbReference type="PROSITE" id="PS50088">
    <property type="entry name" value="ANK_REPEAT"/>
    <property type="match status" value="1"/>
</dbReference>
<dbReference type="SUPFAM" id="SSF48403">
    <property type="entry name" value="Ankyrin repeat"/>
    <property type="match status" value="1"/>
</dbReference>
<organism evidence="2 3">
    <name type="scientific">Tritrichomonas foetus</name>
    <dbReference type="NCBI Taxonomy" id="1144522"/>
    <lineage>
        <taxon>Eukaryota</taxon>
        <taxon>Metamonada</taxon>
        <taxon>Parabasalia</taxon>
        <taxon>Tritrichomonadida</taxon>
        <taxon>Tritrichomonadidae</taxon>
        <taxon>Tritrichomonas</taxon>
    </lineage>
</organism>
<name>A0A1J4KU89_9EUKA</name>
<keyword evidence="1" id="KW-0040">ANK repeat</keyword>
<evidence type="ECO:0000256" key="1">
    <source>
        <dbReference type="PROSITE-ProRule" id="PRU00023"/>
    </source>
</evidence>
<dbReference type="InterPro" id="IPR036770">
    <property type="entry name" value="Ankyrin_rpt-contain_sf"/>
</dbReference>
<gene>
    <name evidence="2" type="ORF">TRFO_14789</name>
</gene>
<dbReference type="SMART" id="SM00248">
    <property type="entry name" value="ANK"/>
    <property type="match status" value="2"/>
</dbReference>
<dbReference type="OrthoDB" id="341259at2759"/>
<dbReference type="GeneID" id="94832719"/>
<dbReference type="VEuPathDB" id="TrichDB:TRFO_14789"/>
<reference evidence="2" key="1">
    <citation type="submission" date="2016-10" db="EMBL/GenBank/DDBJ databases">
        <authorList>
            <person name="Benchimol M."/>
            <person name="Almeida L.G."/>
            <person name="Vasconcelos A.T."/>
            <person name="Perreira-Neves A."/>
            <person name="Rosa I.A."/>
            <person name="Tasca T."/>
            <person name="Bogo M.R."/>
            <person name="de Souza W."/>
        </authorList>
    </citation>
    <scope>NUCLEOTIDE SEQUENCE [LARGE SCALE GENOMIC DNA]</scope>
    <source>
        <strain evidence="2">K</strain>
    </source>
</reference>
<dbReference type="InterPro" id="IPR002110">
    <property type="entry name" value="Ankyrin_rpt"/>
</dbReference>
<sequence length="296" mass="33628">MFRQAFFRLSRSNANEAIPNLLSMSDSNNQSQLIPLLAKAAKIRPFALPQYAEFAINAINDENVKQELLQELLDPDTEYPGSIILSYLLWKKNLFSASQITDYLAQKYENFSGYKARYVFVIFSVLIKERNRDAFEEKCRNFYMTYAIGGAGNIFASFFQNLPSKSESEIKEIILSPYGEIGNAIVNDNVEFLRNSEFNVNNTLVPSFYVATDLGQQSPTYLQWACICGAEKCVQYLLEHGSDPNKNDREGRSALQYAAAGGNLTILKEIQKLVGDMDRAKEMAIEYENRDVFDQI</sequence>
<evidence type="ECO:0000313" key="3">
    <source>
        <dbReference type="Proteomes" id="UP000179807"/>
    </source>
</evidence>
<dbReference type="EMBL" id="MLAK01000314">
    <property type="protein sequence ID" value="OHT14835.1"/>
    <property type="molecule type" value="Genomic_DNA"/>
</dbReference>
<dbReference type="RefSeq" id="XP_068367971.1">
    <property type="nucleotide sequence ID" value="XM_068498015.1"/>
</dbReference>
<protein>
    <submittedName>
        <fullName evidence="2">Uncharacterized protein</fullName>
    </submittedName>
</protein>
<feature type="repeat" description="ANK" evidence="1">
    <location>
        <begin position="217"/>
        <end position="249"/>
    </location>
</feature>
<dbReference type="PANTHER" id="PTHR24159:SF5">
    <property type="entry name" value="ANK_REP_REGION DOMAIN-CONTAINING PROTEIN"/>
    <property type="match status" value="1"/>
</dbReference>
<dbReference type="Proteomes" id="UP000179807">
    <property type="component" value="Unassembled WGS sequence"/>
</dbReference>
<dbReference type="AlphaFoldDB" id="A0A1J4KU89"/>
<proteinExistence type="predicted"/>
<accession>A0A1J4KU89</accession>